<proteinExistence type="predicted"/>
<sequence length="80" mass="8934">MIAQCPPRHISGEGKDRNCSVKLQCRRKESGKVLRILDGPASHCLDVPVLDSAAENGVILFHFPSHITQYLQCETKIVFM</sequence>
<evidence type="ECO:0000313" key="2">
    <source>
        <dbReference type="Proteomes" id="UP000886998"/>
    </source>
</evidence>
<name>A0A8X6XBQ7_9ARAC</name>
<dbReference type="Proteomes" id="UP000886998">
    <property type="component" value="Unassembled WGS sequence"/>
</dbReference>
<organism evidence="1 2">
    <name type="scientific">Trichonephila inaurata madagascariensis</name>
    <dbReference type="NCBI Taxonomy" id="2747483"/>
    <lineage>
        <taxon>Eukaryota</taxon>
        <taxon>Metazoa</taxon>
        <taxon>Ecdysozoa</taxon>
        <taxon>Arthropoda</taxon>
        <taxon>Chelicerata</taxon>
        <taxon>Arachnida</taxon>
        <taxon>Araneae</taxon>
        <taxon>Araneomorphae</taxon>
        <taxon>Entelegynae</taxon>
        <taxon>Araneoidea</taxon>
        <taxon>Nephilidae</taxon>
        <taxon>Trichonephila</taxon>
        <taxon>Trichonephila inaurata</taxon>
    </lineage>
</organism>
<protein>
    <submittedName>
        <fullName evidence="1">Uncharacterized protein</fullName>
    </submittedName>
</protein>
<gene>
    <name evidence="1" type="ORF">TNIN_133101</name>
</gene>
<reference evidence="1" key="1">
    <citation type="submission" date="2020-08" db="EMBL/GenBank/DDBJ databases">
        <title>Multicomponent nature underlies the extraordinary mechanical properties of spider dragline silk.</title>
        <authorList>
            <person name="Kono N."/>
            <person name="Nakamura H."/>
            <person name="Mori M."/>
            <person name="Yoshida Y."/>
            <person name="Ohtoshi R."/>
            <person name="Malay A.D."/>
            <person name="Moran D.A.P."/>
            <person name="Tomita M."/>
            <person name="Numata K."/>
            <person name="Arakawa K."/>
        </authorList>
    </citation>
    <scope>NUCLEOTIDE SEQUENCE</scope>
</reference>
<dbReference type="AlphaFoldDB" id="A0A8X6XBQ7"/>
<comment type="caution">
    <text evidence="1">The sequence shown here is derived from an EMBL/GenBank/DDBJ whole genome shotgun (WGS) entry which is preliminary data.</text>
</comment>
<keyword evidence="2" id="KW-1185">Reference proteome</keyword>
<accession>A0A8X6XBQ7</accession>
<dbReference type="OrthoDB" id="4327074at2759"/>
<evidence type="ECO:0000313" key="1">
    <source>
        <dbReference type="EMBL" id="GFY50783.1"/>
    </source>
</evidence>
<dbReference type="EMBL" id="BMAV01007719">
    <property type="protein sequence ID" value="GFY50783.1"/>
    <property type="molecule type" value="Genomic_DNA"/>
</dbReference>